<comment type="catalytic activity">
    <reaction evidence="7">
        <text>(1R,6R)-6-hydroxy-2-succinyl-cyclohexa-2,4-diene-1-carboxylate = 2-succinylbenzoate + H2O</text>
        <dbReference type="Rhea" id="RHEA:10196"/>
        <dbReference type="ChEBI" id="CHEBI:15377"/>
        <dbReference type="ChEBI" id="CHEBI:18325"/>
        <dbReference type="ChEBI" id="CHEBI:58689"/>
        <dbReference type="EC" id="4.2.1.113"/>
    </reaction>
</comment>
<keyword evidence="3 7" id="KW-0479">Metal-binding</keyword>
<dbReference type="RefSeq" id="WP_264843651.1">
    <property type="nucleotide sequence ID" value="NZ_AP025628.1"/>
</dbReference>
<dbReference type="Proteomes" id="UP001163687">
    <property type="component" value="Chromosome"/>
</dbReference>
<dbReference type="CDD" id="cd03317">
    <property type="entry name" value="NAAAR"/>
    <property type="match status" value="1"/>
</dbReference>
<name>A0AA35CLL5_9FIRM</name>
<dbReference type="PANTHER" id="PTHR48073">
    <property type="entry name" value="O-SUCCINYLBENZOATE SYNTHASE-RELATED"/>
    <property type="match status" value="1"/>
</dbReference>
<dbReference type="InterPro" id="IPR029065">
    <property type="entry name" value="Enolase_C-like"/>
</dbReference>
<comment type="pathway">
    <text evidence="7">Quinol/quinone metabolism; menaquinone biosynthesis.</text>
</comment>
<dbReference type="InterPro" id="IPR029017">
    <property type="entry name" value="Enolase-like_N"/>
</dbReference>
<evidence type="ECO:0000256" key="1">
    <source>
        <dbReference type="ARBA" id="ARBA00001968"/>
    </source>
</evidence>
<keyword evidence="2 7" id="KW-0474">Menaquinone biosynthesis</keyword>
<comment type="pathway">
    <text evidence="7">Quinol/quinone metabolism; 1,4-dihydroxy-2-naphthoate biosynthesis; 1,4-dihydroxy-2-naphthoate from chorismate: step 4/7.</text>
</comment>
<dbReference type="PANTHER" id="PTHR48073:SF5">
    <property type="entry name" value="O-SUCCINYLBENZOATE SYNTHASE"/>
    <property type="match status" value="1"/>
</dbReference>
<dbReference type="Gene3D" id="3.20.20.120">
    <property type="entry name" value="Enolase-like C-terminal domain"/>
    <property type="match status" value="1"/>
</dbReference>
<dbReference type="SFLD" id="SFLDG00180">
    <property type="entry name" value="muconate_cycloisomerase"/>
    <property type="match status" value="1"/>
</dbReference>
<evidence type="ECO:0000313" key="9">
    <source>
        <dbReference type="EMBL" id="BDG59530.1"/>
    </source>
</evidence>
<comment type="similarity">
    <text evidence="7">Belongs to the mandelate racemase/muconate lactonizing enzyme family. MenC type 2 subfamily.</text>
</comment>
<dbReference type="SMART" id="SM00922">
    <property type="entry name" value="MR_MLE"/>
    <property type="match status" value="1"/>
</dbReference>
<dbReference type="InterPro" id="IPR013341">
    <property type="entry name" value="Mandelate_racemase_N_dom"/>
</dbReference>
<evidence type="ECO:0000256" key="2">
    <source>
        <dbReference type="ARBA" id="ARBA00022428"/>
    </source>
</evidence>
<keyword evidence="5 7" id="KW-0456">Lyase</keyword>
<dbReference type="HAMAP" id="MF_01933">
    <property type="entry name" value="MenC_2"/>
    <property type="match status" value="1"/>
</dbReference>
<evidence type="ECO:0000256" key="7">
    <source>
        <dbReference type="HAMAP-Rule" id="MF_01933"/>
    </source>
</evidence>
<comment type="cofactor">
    <cofactor evidence="1 7">
        <name>a divalent metal cation</name>
        <dbReference type="ChEBI" id="CHEBI:60240"/>
    </cofactor>
</comment>
<dbReference type="GO" id="GO:0009234">
    <property type="term" value="P:menaquinone biosynthetic process"/>
    <property type="evidence" value="ECO:0007669"/>
    <property type="project" value="UniProtKB-UniRule"/>
</dbReference>
<dbReference type="Pfam" id="PF02746">
    <property type="entry name" value="MR_MLE_N"/>
    <property type="match status" value="1"/>
</dbReference>
<comment type="function">
    <text evidence="7">Converts 2-succinyl-6-hydroxy-2,4-cyclohexadiene-1-carboxylate (SHCHC) to 2-succinylbenzoate (OSB).</text>
</comment>
<dbReference type="GO" id="GO:0016854">
    <property type="term" value="F:racemase and epimerase activity"/>
    <property type="evidence" value="ECO:0007669"/>
    <property type="project" value="UniProtKB-ARBA"/>
</dbReference>
<feature type="domain" description="Mandelate racemase/muconate lactonizing enzyme C-terminal" evidence="8">
    <location>
        <begin position="144"/>
        <end position="236"/>
    </location>
</feature>
<dbReference type="InterPro" id="IPR013342">
    <property type="entry name" value="Mandelate_racemase_C"/>
</dbReference>
<dbReference type="SFLD" id="SFLDS00001">
    <property type="entry name" value="Enolase"/>
    <property type="match status" value="1"/>
</dbReference>
<dbReference type="InterPro" id="IPR010197">
    <property type="entry name" value="OSBS/NAAAR"/>
</dbReference>
<gene>
    <name evidence="7 9" type="primary">menC</name>
    <name evidence="9" type="ORF">caldi_06200</name>
</gene>
<keyword evidence="10" id="KW-1185">Reference proteome</keyword>
<dbReference type="SUPFAM" id="SSF54826">
    <property type="entry name" value="Enolase N-terminal domain-like"/>
    <property type="match status" value="1"/>
</dbReference>
<dbReference type="Pfam" id="PF13378">
    <property type="entry name" value="MR_MLE_C"/>
    <property type="match status" value="1"/>
</dbReference>
<feature type="binding site" evidence="7">
    <location>
        <position position="215"/>
    </location>
    <ligand>
        <name>Mg(2+)</name>
        <dbReference type="ChEBI" id="CHEBI:18420"/>
    </ligand>
</feature>
<evidence type="ECO:0000256" key="5">
    <source>
        <dbReference type="ARBA" id="ARBA00023239"/>
    </source>
</evidence>
<feature type="binding site" evidence="7">
    <location>
        <position position="190"/>
    </location>
    <ligand>
        <name>Mg(2+)</name>
        <dbReference type="ChEBI" id="CHEBI:18420"/>
    </ligand>
</feature>
<dbReference type="EMBL" id="AP025628">
    <property type="protein sequence ID" value="BDG59530.1"/>
    <property type="molecule type" value="Genomic_DNA"/>
</dbReference>
<dbReference type="SUPFAM" id="SSF51604">
    <property type="entry name" value="Enolase C-terminal domain-like"/>
    <property type="match status" value="1"/>
</dbReference>
<dbReference type="SFLD" id="SFLDF00009">
    <property type="entry name" value="o-succinylbenzoate_synthase"/>
    <property type="match status" value="1"/>
</dbReference>
<dbReference type="InterPro" id="IPR047585">
    <property type="entry name" value="MenC"/>
</dbReference>
<sequence>MRVEQVRLRQVRMPLKSYFETSFGRQYDREFLIVEVRGEGLRGYGEVSTMAAPLYNEETTASAWVILEQNFIPQVLGRDFPHPHDLAAALQHFRRNHMAKAGLENAFWDLYARAQGQPLWAVLGGDPARKAVPVGISLGIQEHPETLLDQIAQALQRGYRRIKVKIRPGWDEPIIAAIRERFGDIPLMADANSAFTLADLDLLRRLDRHGLMMIEQPLAHDDIVDHARVQAELSTPICLDESIHSPEDARRALDLGSCRIINVKVGRVGGLSAVQALDRLARQRGVPLWCGGMLESGIGRAINLHLTTLPGFTLPGDTSPSDRYWERDIVSPPFTLNADGTITVPTGTGIGVDIDEEALDHYTVTAKDFAA</sequence>
<keyword evidence="4 7" id="KW-0460">Magnesium</keyword>
<dbReference type="AlphaFoldDB" id="A0AA35CLL5"/>
<dbReference type="KEGG" id="cmic:caldi_06200"/>
<reference evidence="9" key="1">
    <citation type="submission" date="2022-03" db="EMBL/GenBank/DDBJ databases">
        <title>Complete genome sequence of Caldinitratiruptor microaerophilus.</title>
        <authorList>
            <person name="Mukaiyama R."/>
            <person name="Nishiyama T."/>
            <person name="Ueda K."/>
        </authorList>
    </citation>
    <scope>NUCLEOTIDE SEQUENCE</scope>
    <source>
        <strain evidence="9">JCM 16183</strain>
    </source>
</reference>
<dbReference type="Gene3D" id="3.30.390.10">
    <property type="entry name" value="Enolase-like, N-terminal domain"/>
    <property type="match status" value="1"/>
</dbReference>
<dbReference type="EC" id="4.2.1.113" evidence="6 7"/>
<protein>
    <recommendedName>
        <fullName evidence="6 7">o-succinylbenzoate synthase</fullName>
        <shortName evidence="7">OSB synthase</shortName>
        <shortName evidence="7">OSBS</shortName>
        <ecNumber evidence="6 7">4.2.1.113</ecNumber>
    </recommendedName>
    <alternativeName>
        <fullName evidence="7">4-(2'-carboxyphenyl)-4-oxybutyric acid synthase</fullName>
    </alternativeName>
    <alternativeName>
        <fullName evidence="7">o-succinylbenzoic acid synthase</fullName>
    </alternativeName>
</protein>
<evidence type="ECO:0000256" key="3">
    <source>
        <dbReference type="ARBA" id="ARBA00022723"/>
    </source>
</evidence>
<evidence type="ECO:0000256" key="4">
    <source>
        <dbReference type="ARBA" id="ARBA00022842"/>
    </source>
</evidence>
<organism evidence="9 10">
    <name type="scientific">Caldinitratiruptor microaerophilus</name>
    <dbReference type="NCBI Taxonomy" id="671077"/>
    <lineage>
        <taxon>Bacteria</taxon>
        <taxon>Bacillati</taxon>
        <taxon>Bacillota</taxon>
        <taxon>Clostridia</taxon>
        <taxon>Eubacteriales</taxon>
        <taxon>Symbiobacteriaceae</taxon>
        <taxon>Caldinitratiruptor</taxon>
    </lineage>
</organism>
<feature type="binding site" evidence="7">
    <location>
        <position position="240"/>
    </location>
    <ligand>
        <name>Mg(2+)</name>
        <dbReference type="ChEBI" id="CHEBI:18420"/>
    </ligand>
</feature>
<evidence type="ECO:0000256" key="6">
    <source>
        <dbReference type="ARBA" id="ARBA00029491"/>
    </source>
</evidence>
<evidence type="ECO:0000259" key="8">
    <source>
        <dbReference type="SMART" id="SM00922"/>
    </source>
</evidence>
<dbReference type="GO" id="GO:0000287">
    <property type="term" value="F:magnesium ion binding"/>
    <property type="evidence" value="ECO:0007669"/>
    <property type="project" value="UniProtKB-UniRule"/>
</dbReference>
<evidence type="ECO:0000313" key="10">
    <source>
        <dbReference type="Proteomes" id="UP001163687"/>
    </source>
</evidence>
<dbReference type="InterPro" id="IPR036849">
    <property type="entry name" value="Enolase-like_C_sf"/>
</dbReference>
<proteinExistence type="inferred from homology"/>
<dbReference type="GO" id="GO:0043748">
    <property type="term" value="F:O-succinylbenzoate synthase activity"/>
    <property type="evidence" value="ECO:0007669"/>
    <property type="project" value="UniProtKB-EC"/>
</dbReference>
<feature type="active site" description="Proton donor" evidence="7">
    <location>
        <position position="165"/>
    </location>
</feature>
<dbReference type="NCBIfam" id="TIGR01928">
    <property type="entry name" value="menC_lowGC_arch"/>
    <property type="match status" value="1"/>
</dbReference>
<feature type="active site" description="Proton acceptor" evidence="7">
    <location>
        <position position="264"/>
    </location>
</feature>
<accession>A0AA35CLL5</accession>